<dbReference type="Proteomes" id="UP001334248">
    <property type="component" value="Unassembled WGS sequence"/>
</dbReference>
<feature type="transmembrane region" description="Helical" evidence="5">
    <location>
        <begin position="113"/>
        <end position="132"/>
    </location>
</feature>
<feature type="transmembrane region" description="Helical" evidence="5">
    <location>
        <begin position="947"/>
        <end position="969"/>
    </location>
</feature>
<evidence type="ECO:0000313" key="8">
    <source>
        <dbReference type="Proteomes" id="UP001334248"/>
    </source>
</evidence>
<protein>
    <submittedName>
        <fullName evidence="7">Glycosyl phosphatidyl inositol protein transamidase complex subunit</fullName>
    </submittedName>
</protein>
<evidence type="ECO:0000256" key="4">
    <source>
        <dbReference type="ARBA" id="ARBA00023136"/>
    </source>
</evidence>
<feature type="transmembrane region" description="Helical" evidence="5">
    <location>
        <begin position="863"/>
        <end position="880"/>
    </location>
</feature>
<evidence type="ECO:0000256" key="1">
    <source>
        <dbReference type="ARBA" id="ARBA00004141"/>
    </source>
</evidence>
<dbReference type="PANTHER" id="PTHR13304:SF0">
    <property type="entry name" value="GLYCOSYLPHOSPHATIDYLINOSITOL ANCHOR ATTACHMENT 1 PROTEIN"/>
    <property type="match status" value="1"/>
</dbReference>
<feature type="transmembrane region" description="Helical" evidence="5">
    <location>
        <begin position="79"/>
        <end position="101"/>
    </location>
</feature>
<dbReference type="RefSeq" id="XP_064730480.1">
    <property type="nucleotide sequence ID" value="XM_064873376.1"/>
</dbReference>
<feature type="transmembrane region" description="Helical" evidence="5">
    <location>
        <begin position="35"/>
        <end position="59"/>
    </location>
</feature>
<dbReference type="InterPro" id="IPR035952">
    <property type="entry name" value="Rhomboid-like_sf"/>
</dbReference>
<dbReference type="SUPFAM" id="SSF144091">
    <property type="entry name" value="Rhomboid-like"/>
    <property type="match status" value="1"/>
</dbReference>
<comment type="subcellular location">
    <subcellularLocation>
        <location evidence="1">Membrane</location>
        <topology evidence="1">Multi-pass membrane protein</topology>
    </subcellularLocation>
</comment>
<accession>A0ABR0RP84</accession>
<feature type="transmembrane region" description="Helical" evidence="5">
    <location>
        <begin position="771"/>
        <end position="790"/>
    </location>
</feature>
<dbReference type="EMBL" id="JAVHJV010000005">
    <property type="protein sequence ID" value="KAK5942390.1"/>
    <property type="molecule type" value="Genomic_DNA"/>
</dbReference>
<evidence type="ECO:0000256" key="5">
    <source>
        <dbReference type="SAM" id="Phobius"/>
    </source>
</evidence>
<gene>
    <name evidence="7" type="primary">GAA1</name>
    <name evidence="7" type="ORF">PMZ80_004953</name>
</gene>
<sequence>MPPDPPSGLNRQTSSIKVPIPNPARIRSYLFRLPLFTRIILFVILGLWILELQTVWSVIDWGALVPDKVSFGSMYRLNTYPLVHMGFFHMLLDTICLIPLMERFESEWGTLNCLALWLGPLSTIPAGVYIVIEKFVLRGNTAVLGSSVWVFLLLGVEAIKTFRANPYLEIASVKIPTWVTPLALIVVTSVLIPNTSFLGHLCAVTVGYLFEIGYLKFLAPPEKISRWIEAKLNLLGRLPHYVSVDQKTYGRYGVLPQKQWTEIGAMKLAMPVCSSLSNLRTSPQLLKIPPYISLLCFLGGILWLLFLPLDEYSRRTYISENALLPGQVHTYFHGTEQNIFRAYRHEIADVLEVQEHIQQDGSTAYMKATPQHRNQRIRDLFANSGIKSAVQPYKYKVGGQDYEGENVYGIVHAPRGDGTESIVIVAPVENFEGQLNTNGVTLLLTLARYFSRWSLWSKDIILLVTPDTSTGPQAWIDAYLSQHDPGMVSSLSLKSGAIQGVICVDFPFRHSFHALHISYDGINGQLPNLDLINTAAQISTGQLGIPTLLQSQHLYAKPEEQHHYLNRLKVLGHGMRNQAVGHSTGAHSVFMPYHIDAITLTAVGHGREDEMAFGRVVESLTRSINNLLEKLHQSFFFYLLLQNNRFVSIGTYLPSAMAVGAGFTVMAIYLWIKSGYEQREEKDQQHTKATEHDDGKRDRTEMALADPNMSTKQLLSTESAGGPDLVRRKVWKSIDRPLIVPLALLSGLYLTSLVPLAILITAQNDTQLRRTGSLCIGLVMIPIGIAFGLANNPSLMDGTFFDGISSEKQEDGAPRETGLVFSDLSPPADPKTRISQFHMIVKSLSLLVLGLELTVLATLNFSLSMFLGVLCAPLCYAGYYKHSAPRAMASLIAVVLFNPFVITNAAILAAKLTGYYDGNMGMNDVLKVWLEQISFSWMVSGSYGVPVGVFCVWLPAWTVATIGTVSSFGMDDERKVEKRVEKVKAVAQDNLLQVKQAAQRRSSPSPARKRKK</sequence>
<feature type="transmembrane region" description="Helical" evidence="5">
    <location>
        <begin position="171"/>
        <end position="192"/>
    </location>
</feature>
<evidence type="ECO:0000256" key="2">
    <source>
        <dbReference type="ARBA" id="ARBA00022692"/>
    </source>
</evidence>
<dbReference type="InterPro" id="IPR022764">
    <property type="entry name" value="Peptidase_S54_rhomboid_dom"/>
</dbReference>
<dbReference type="InterPro" id="IPR007246">
    <property type="entry name" value="Gaa1"/>
</dbReference>
<keyword evidence="8" id="KW-1185">Reference proteome</keyword>
<keyword evidence="3 5" id="KW-1133">Transmembrane helix</keyword>
<dbReference type="GeneID" id="89998402"/>
<keyword evidence="4 5" id="KW-0472">Membrane</keyword>
<reference evidence="7 8" key="1">
    <citation type="journal article" date="2023" name="Res Sq">
        <title>Genomic and morphological characterization of Knufia obscura isolated from the Mars 2020 spacecraft assembly facility.</title>
        <authorList>
            <person name="Chander A.M."/>
            <person name="Teixeira M.M."/>
            <person name="Singh N.K."/>
            <person name="Williams M.P."/>
            <person name="Parker C.W."/>
            <person name="Leo P."/>
            <person name="Stajich J.E."/>
            <person name="Torok T."/>
            <person name="Tighe S."/>
            <person name="Mason C.E."/>
            <person name="Venkateswaran K."/>
        </authorList>
    </citation>
    <scope>NUCLEOTIDE SEQUENCE [LARGE SCALE GENOMIC DNA]</scope>
    <source>
        <strain evidence="7 8">CCFEE 5817</strain>
    </source>
</reference>
<feature type="transmembrane region" description="Helical" evidence="5">
    <location>
        <begin position="138"/>
        <end position="159"/>
    </location>
</feature>
<feature type="transmembrane region" description="Helical" evidence="5">
    <location>
        <begin position="887"/>
        <end position="910"/>
    </location>
</feature>
<comment type="caution">
    <text evidence="7">The sequence shown here is derived from an EMBL/GenBank/DDBJ whole genome shotgun (WGS) entry which is preliminary data.</text>
</comment>
<feature type="transmembrane region" description="Helical" evidence="5">
    <location>
        <begin position="652"/>
        <end position="672"/>
    </location>
</feature>
<feature type="transmembrane region" description="Helical" evidence="5">
    <location>
        <begin position="738"/>
        <end position="759"/>
    </location>
</feature>
<name>A0ABR0RP84_9EURO</name>
<dbReference type="Gene3D" id="1.20.1540.10">
    <property type="entry name" value="Rhomboid-like"/>
    <property type="match status" value="1"/>
</dbReference>
<evidence type="ECO:0000256" key="3">
    <source>
        <dbReference type="ARBA" id="ARBA00022989"/>
    </source>
</evidence>
<keyword evidence="2 5" id="KW-0812">Transmembrane</keyword>
<evidence type="ECO:0000259" key="6">
    <source>
        <dbReference type="Pfam" id="PF01694"/>
    </source>
</evidence>
<dbReference type="PANTHER" id="PTHR13304">
    <property type="entry name" value="GLYCOSYLPHOSPHATIDYLINOSITOL ANCHOR ATTACHMENT 1 PROTEIN"/>
    <property type="match status" value="1"/>
</dbReference>
<feature type="domain" description="Peptidase S54 rhomboid" evidence="6">
    <location>
        <begin position="73"/>
        <end position="214"/>
    </location>
</feature>
<dbReference type="Pfam" id="PF01694">
    <property type="entry name" value="Rhomboid"/>
    <property type="match status" value="1"/>
</dbReference>
<feature type="transmembrane region" description="Helical" evidence="5">
    <location>
        <begin position="288"/>
        <end position="309"/>
    </location>
</feature>
<organism evidence="7 8">
    <name type="scientific">Knufia obscura</name>
    <dbReference type="NCBI Taxonomy" id="1635080"/>
    <lineage>
        <taxon>Eukaryota</taxon>
        <taxon>Fungi</taxon>
        <taxon>Dikarya</taxon>
        <taxon>Ascomycota</taxon>
        <taxon>Pezizomycotina</taxon>
        <taxon>Eurotiomycetes</taxon>
        <taxon>Chaetothyriomycetidae</taxon>
        <taxon>Chaetothyriales</taxon>
        <taxon>Trichomeriaceae</taxon>
        <taxon>Knufia</taxon>
    </lineage>
</organism>
<evidence type="ECO:0000313" key="7">
    <source>
        <dbReference type="EMBL" id="KAK5942390.1"/>
    </source>
</evidence>
<dbReference type="Pfam" id="PF04114">
    <property type="entry name" value="Gaa1"/>
    <property type="match status" value="2"/>
</dbReference>
<proteinExistence type="predicted"/>